<dbReference type="PANTHER" id="PTHR11220">
    <property type="entry name" value="HEME-BINDING PROTEIN-RELATED"/>
    <property type="match status" value="1"/>
</dbReference>
<dbReference type="AlphaFoldDB" id="A0A5M8FKS2"/>
<evidence type="ECO:0000256" key="1">
    <source>
        <dbReference type="SAM" id="MobiDB-lite"/>
    </source>
</evidence>
<gene>
    <name evidence="2" type="ORF">F2Q65_11940</name>
</gene>
<comment type="caution">
    <text evidence="2">The sequence shown here is derived from an EMBL/GenBank/DDBJ whole genome shotgun (WGS) entry which is preliminary data.</text>
</comment>
<proteinExistence type="predicted"/>
<dbReference type="Gene3D" id="3.20.80.10">
    <property type="entry name" value="Regulatory factor, effector binding domain"/>
    <property type="match status" value="2"/>
</dbReference>
<dbReference type="InterPro" id="IPR011256">
    <property type="entry name" value="Reg_factor_effector_dom_sf"/>
</dbReference>
<reference evidence="2 3" key="1">
    <citation type="submission" date="2019-09" db="EMBL/GenBank/DDBJ databases">
        <title>Whole-genome sequence of the purple sulfur bacterium Thiohalocapsa marina DSM 19078.</title>
        <authorList>
            <person name="Kyndt J.A."/>
            <person name="Meyer T.E."/>
        </authorList>
    </citation>
    <scope>NUCLEOTIDE SEQUENCE [LARGE SCALE GENOMIC DNA]</scope>
    <source>
        <strain evidence="2 3">DSM 19078</strain>
    </source>
</reference>
<evidence type="ECO:0000313" key="3">
    <source>
        <dbReference type="Proteomes" id="UP000322981"/>
    </source>
</evidence>
<dbReference type="Proteomes" id="UP000322981">
    <property type="component" value="Unassembled WGS sequence"/>
</dbReference>
<dbReference type="SUPFAM" id="SSF55136">
    <property type="entry name" value="Probable bacterial effector-binding domain"/>
    <property type="match status" value="1"/>
</dbReference>
<dbReference type="InterPro" id="IPR006917">
    <property type="entry name" value="SOUL_heme-bd"/>
</dbReference>
<dbReference type="Pfam" id="PF04832">
    <property type="entry name" value="SOUL"/>
    <property type="match status" value="1"/>
</dbReference>
<feature type="compositionally biased region" description="Basic and acidic residues" evidence="1">
    <location>
        <begin position="92"/>
        <end position="105"/>
    </location>
</feature>
<organism evidence="2 3">
    <name type="scientific">Thiohalocapsa marina</name>
    <dbReference type="NCBI Taxonomy" id="424902"/>
    <lineage>
        <taxon>Bacteria</taxon>
        <taxon>Pseudomonadati</taxon>
        <taxon>Pseudomonadota</taxon>
        <taxon>Gammaproteobacteria</taxon>
        <taxon>Chromatiales</taxon>
        <taxon>Chromatiaceae</taxon>
        <taxon>Thiohalocapsa</taxon>
    </lineage>
</organism>
<dbReference type="PANTHER" id="PTHR11220:SF58">
    <property type="entry name" value="SOUL HEME-BINDING FAMILY PROTEIN"/>
    <property type="match status" value="1"/>
</dbReference>
<keyword evidence="3" id="KW-1185">Reference proteome</keyword>
<accession>A0A5M8FKS2</accession>
<protein>
    <submittedName>
        <fullName evidence="2">Heme-binding protein</fullName>
    </submittedName>
</protein>
<dbReference type="OrthoDB" id="2156220at2"/>
<name>A0A5M8FKS2_9GAMM</name>
<sequence length="223" mass="24586">MATEEPVYTVLRTTPEFELRRYPPLRLAEVEVRGGFDSVGGEAFRLLAGYIFGDNQGNTRIDMTAPVTQRPGSAPSIGERIAMTAPVTQRPATREPDRDPARDQPADGEQATAADQADEAYVVSFIMPAEYDTLASLPRPNNPRVTLREAPARVMAVRRYSGGWREDRYQEQEANLLAAVQAAGLTTRGPPVYARYNSPFSLPVFRRNEVMIEVASEPASDGE</sequence>
<evidence type="ECO:0000313" key="2">
    <source>
        <dbReference type="EMBL" id="KAA6184580.1"/>
    </source>
</evidence>
<feature type="region of interest" description="Disordered" evidence="1">
    <location>
        <begin position="67"/>
        <end position="115"/>
    </location>
</feature>
<dbReference type="EMBL" id="VWXX01000018">
    <property type="protein sequence ID" value="KAA6184580.1"/>
    <property type="molecule type" value="Genomic_DNA"/>
</dbReference>
<dbReference type="RefSeq" id="WP_150093679.1">
    <property type="nucleotide sequence ID" value="NZ_JBFUOH010000092.1"/>
</dbReference>